<accession>A0ABW2TP13</accession>
<evidence type="ECO:0000313" key="4">
    <source>
        <dbReference type="Proteomes" id="UP001596512"/>
    </source>
</evidence>
<evidence type="ECO:0000313" key="3">
    <source>
        <dbReference type="EMBL" id="MFC7615109.1"/>
    </source>
</evidence>
<feature type="compositionally biased region" description="Low complexity" evidence="1">
    <location>
        <begin position="78"/>
        <end position="137"/>
    </location>
</feature>
<keyword evidence="4" id="KW-1185">Reference proteome</keyword>
<comment type="caution">
    <text evidence="3">The sequence shown here is derived from an EMBL/GenBank/DDBJ whole genome shotgun (WGS) entry which is preliminary data.</text>
</comment>
<feature type="chain" id="PRO_5045850672" evidence="2">
    <location>
        <begin position="22"/>
        <end position="137"/>
    </location>
</feature>
<proteinExistence type="predicted"/>
<keyword evidence="2" id="KW-0732">Signal</keyword>
<name>A0ABW2TP13_9PSEU</name>
<feature type="region of interest" description="Disordered" evidence="1">
    <location>
        <begin position="64"/>
        <end position="137"/>
    </location>
</feature>
<dbReference type="EMBL" id="JBHTEY010000004">
    <property type="protein sequence ID" value="MFC7615109.1"/>
    <property type="molecule type" value="Genomic_DNA"/>
</dbReference>
<dbReference type="Proteomes" id="UP001596512">
    <property type="component" value="Unassembled WGS sequence"/>
</dbReference>
<evidence type="ECO:0000256" key="2">
    <source>
        <dbReference type="SAM" id="SignalP"/>
    </source>
</evidence>
<evidence type="ECO:0000256" key="1">
    <source>
        <dbReference type="SAM" id="MobiDB-lite"/>
    </source>
</evidence>
<organism evidence="3 4">
    <name type="scientific">Actinokineospora soli</name>
    <dbReference type="NCBI Taxonomy" id="1048753"/>
    <lineage>
        <taxon>Bacteria</taxon>
        <taxon>Bacillati</taxon>
        <taxon>Actinomycetota</taxon>
        <taxon>Actinomycetes</taxon>
        <taxon>Pseudonocardiales</taxon>
        <taxon>Pseudonocardiaceae</taxon>
        <taxon>Actinokineospora</taxon>
    </lineage>
</organism>
<feature type="signal peptide" evidence="2">
    <location>
        <begin position="1"/>
        <end position="21"/>
    </location>
</feature>
<sequence length="137" mass="13732">MRKAKAVAALVSLALPGSLTAASSAAAQSRPAFTPEPLVWGACENPVLVRAGARCAFIAVPSTTPARTARRSASPCPARTTSGRTRSTAARWWSTRAARACPAWSTPPSAASSPTAAATTTTGSASTRAASAPAGRP</sequence>
<protein>
    <submittedName>
        <fullName evidence="3">Uncharacterized protein</fullName>
    </submittedName>
</protein>
<gene>
    <name evidence="3" type="ORF">ACFQV2_17935</name>
</gene>
<reference evidence="4" key="1">
    <citation type="journal article" date="2019" name="Int. J. Syst. Evol. Microbiol.">
        <title>The Global Catalogue of Microorganisms (GCM) 10K type strain sequencing project: providing services to taxonomists for standard genome sequencing and annotation.</title>
        <authorList>
            <consortium name="The Broad Institute Genomics Platform"/>
            <consortium name="The Broad Institute Genome Sequencing Center for Infectious Disease"/>
            <person name="Wu L."/>
            <person name="Ma J."/>
        </authorList>
    </citation>
    <scope>NUCLEOTIDE SEQUENCE [LARGE SCALE GENOMIC DNA]</scope>
    <source>
        <strain evidence="4">JCM 17695</strain>
    </source>
</reference>